<dbReference type="OrthoDB" id="8532329at2"/>
<keyword evidence="2" id="KW-1185">Reference proteome</keyword>
<gene>
    <name evidence="1" type="ORF">WG78_05165</name>
</gene>
<dbReference type="Proteomes" id="UP000037939">
    <property type="component" value="Unassembled WGS sequence"/>
</dbReference>
<reference evidence="1 2" key="1">
    <citation type="submission" date="2015-07" db="EMBL/GenBank/DDBJ databases">
        <title>Draft genome sequence of the Amantichitinum ursilacus IGB-41, a new chitin-degrading bacterium.</title>
        <authorList>
            <person name="Kirstahler P."/>
            <person name="Guenther M."/>
            <person name="Grumaz C."/>
            <person name="Rupp S."/>
            <person name="Zibek S."/>
            <person name="Sohn K."/>
        </authorList>
    </citation>
    <scope>NUCLEOTIDE SEQUENCE [LARGE SCALE GENOMIC DNA]</scope>
    <source>
        <strain evidence="1 2">IGB-41</strain>
    </source>
</reference>
<dbReference type="AlphaFoldDB" id="A0A0N0GPS6"/>
<dbReference type="PATRIC" id="fig|857265.3.peg.1057"/>
<comment type="caution">
    <text evidence="1">The sequence shown here is derived from an EMBL/GenBank/DDBJ whole genome shotgun (WGS) entry which is preliminary data.</text>
</comment>
<evidence type="ECO:0000313" key="1">
    <source>
        <dbReference type="EMBL" id="KPC54012.1"/>
    </source>
</evidence>
<dbReference type="STRING" id="857265.WG78_05165"/>
<evidence type="ECO:0000313" key="2">
    <source>
        <dbReference type="Proteomes" id="UP000037939"/>
    </source>
</evidence>
<dbReference type="RefSeq" id="WP_053936728.1">
    <property type="nucleotide sequence ID" value="NZ_LAQT01000003.1"/>
</dbReference>
<dbReference type="EMBL" id="LAQT01000003">
    <property type="protein sequence ID" value="KPC54012.1"/>
    <property type="molecule type" value="Genomic_DNA"/>
</dbReference>
<sequence length="397" mass="42130">MTPKPLLQRGAVALAVLLLLSLVAAWRLATVPQQSPATARDATTQLALSHARQVLIDWAVQRRGVSGNGVSNLARPGALPCPDLHVPGSANAGYVGNDKAATCNTATGRLGRVPWRSLQQQERRDGAGETLWLALAEPFHDSSNVPLNPATPGVWLTAVDVAAGVALSDASDPVVAVLLAPGPALALQNRYGATAQIKPANYLEQVTQGGRKYSNVDLAQTPFAGGDVLDGRGRVLLNDRLAVIRRSDLMPALQARAVRHYLQLLGAWQRAYGQLPSASEGGCAGQPDSARVLVEQLSGRAPAWQLEDAAWLYRNLWHEQLFYAVAAGAGAAHCAAALTLTVGAQQWPAQAVLSTQKPAASAVAAGRYRFDTQRNPLLYRWATQEGSDGAPQWLLAR</sequence>
<name>A0A0N0GPS6_9NEIS</name>
<accession>A0A0N0GPS6</accession>
<protein>
    <submittedName>
        <fullName evidence="1">Uncharacterized protein</fullName>
    </submittedName>
</protein>
<organism evidence="1 2">
    <name type="scientific">Amantichitinum ursilacus</name>
    <dbReference type="NCBI Taxonomy" id="857265"/>
    <lineage>
        <taxon>Bacteria</taxon>
        <taxon>Pseudomonadati</taxon>
        <taxon>Pseudomonadota</taxon>
        <taxon>Betaproteobacteria</taxon>
        <taxon>Neisseriales</taxon>
        <taxon>Chitinibacteraceae</taxon>
        <taxon>Amantichitinum</taxon>
    </lineage>
</organism>
<proteinExistence type="predicted"/>